<feature type="compositionally biased region" description="Polar residues" evidence="1">
    <location>
        <begin position="142"/>
        <end position="156"/>
    </location>
</feature>
<comment type="caution">
    <text evidence="3">The sequence shown here is derived from an EMBL/GenBank/DDBJ whole genome shotgun (WGS) entry which is preliminary data.</text>
</comment>
<proteinExistence type="predicted"/>
<keyword evidence="4" id="KW-1185">Reference proteome</keyword>
<gene>
    <name evidence="3" type="ORF">PGLA_03420</name>
</gene>
<accession>A0A168N2J9</accession>
<feature type="transmembrane region" description="Helical" evidence="2">
    <location>
        <begin position="179"/>
        <end position="200"/>
    </location>
</feature>
<keyword evidence="2" id="KW-0472">Membrane</keyword>
<feature type="region of interest" description="Disordered" evidence="1">
    <location>
        <begin position="140"/>
        <end position="175"/>
    </location>
</feature>
<dbReference type="Proteomes" id="UP000076967">
    <property type="component" value="Unassembled WGS sequence"/>
</dbReference>
<evidence type="ECO:0008006" key="5">
    <source>
        <dbReference type="Google" id="ProtNLM"/>
    </source>
</evidence>
<dbReference type="STRING" id="494026.PGLA_03420"/>
<keyword evidence="2" id="KW-1133">Transmembrane helix</keyword>
<name>A0A168N2J9_9BACL</name>
<dbReference type="RefSeq" id="WP_068528710.1">
    <property type="nucleotide sequence ID" value="NZ_LVJH01000003.1"/>
</dbReference>
<organism evidence="3 4">
    <name type="scientific">Paenibacillus glacialis</name>
    <dbReference type="NCBI Taxonomy" id="494026"/>
    <lineage>
        <taxon>Bacteria</taxon>
        <taxon>Bacillati</taxon>
        <taxon>Bacillota</taxon>
        <taxon>Bacilli</taxon>
        <taxon>Bacillales</taxon>
        <taxon>Paenibacillaceae</taxon>
        <taxon>Paenibacillus</taxon>
    </lineage>
</organism>
<evidence type="ECO:0000313" key="4">
    <source>
        <dbReference type="Proteomes" id="UP000076967"/>
    </source>
</evidence>
<reference evidence="3 4" key="1">
    <citation type="submission" date="2016-03" db="EMBL/GenBank/DDBJ databases">
        <title>Draft genome sequence of Paenibacillus glacialis DSM 22343.</title>
        <authorList>
            <person name="Shin S.-K."/>
            <person name="Yi H."/>
        </authorList>
    </citation>
    <scope>NUCLEOTIDE SEQUENCE [LARGE SCALE GENOMIC DNA]</scope>
    <source>
        <strain evidence="3 4">DSM 22343</strain>
    </source>
</reference>
<evidence type="ECO:0000313" key="3">
    <source>
        <dbReference type="EMBL" id="OAB45317.1"/>
    </source>
</evidence>
<sequence length="204" mass="22650">MKKGIVLVLVSIFIVLMISPTTTYALSCVEMPTGEKGYETYDGIIIGQVEDVIREKDNNVIKLKVIKSFKKIEDEQISVKENITWGSLSGPSEIGDEYLYYLKEGVFGWENPLCSPTMRIADSAEELTFLQDKEVPIKRISAPTQSPSDNNESAELSSDDKTNQTGKIDDSTSKSSTNWTGIVIIVGLAGGVMFVLWRLWSARK</sequence>
<keyword evidence="2" id="KW-0812">Transmembrane</keyword>
<evidence type="ECO:0000256" key="2">
    <source>
        <dbReference type="SAM" id="Phobius"/>
    </source>
</evidence>
<dbReference type="OrthoDB" id="2428517at2"/>
<evidence type="ECO:0000256" key="1">
    <source>
        <dbReference type="SAM" id="MobiDB-lite"/>
    </source>
</evidence>
<dbReference type="EMBL" id="LVJH01000003">
    <property type="protein sequence ID" value="OAB45317.1"/>
    <property type="molecule type" value="Genomic_DNA"/>
</dbReference>
<feature type="compositionally biased region" description="Basic and acidic residues" evidence="1">
    <location>
        <begin position="158"/>
        <end position="172"/>
    </location>
</feature>
<dbReference type="AlphaFoldDB" id="A0A168N2J9"/>
<protein>
    <recommendedName>
        <fullName evidence="5">CbiN domain protein</fullName>
    </recommendedName>
</protein>